<evidence type="ECO:0000259" key="8">
    <source>
        <dbReference type="SMART" id="SM00363"/>
    </source>
</evidence>
<keyword evidence="4 9" id="KW-0689">Ribosomal protein</keyword>
<evidence type="ECO:0000256" key="7">
    <source>
        <dbReference type="SAM" id="MobiDB-lite"/>
    </source>
</evidence>
<feature type="region of interest" description="Disordered" evidence="7">
    <location>
        <begin position="254"/>
        <end position="295"/>
    </location>
</feature>
<gene>
    <name evidence="9" type="primary">NAM9</name>
    <name evidence="9" type="ORF">TWF730_010961</name>
</gene>
<keyword evidence="3 6" id="KW-0694">RNA-binding</keyword>
<dbReference type="SMART" id="SM00363">
    <property type="entry name" value="S4"/>
    <property type="match status" value="1"/>
</dbReference>
<dbReference type="PROSITE" id="PS50889">
    <property type="entry name" value="S4"/>
    <property type="match status" value="1"/>
</dbReference>
<dbReference type="InterPro" id="IPR022801">
    <property type="entry name" value="Ribosomal_uS4"/>
</dbReference>
<dbReference type="InterPro" id="IPR002942">
    <property type="entry name" value="S4_RNA-bd"/>
</dbReference>
<dbReference type="Proteomes" id="UP001373714">
    <property type="component" value="Unassembled WGS sequence"/>
</dbReference>
<dbReference type="Gene3D" id="3.10.290.10">
    <property type="entry name" value="RNA-binding S4 domain"/>
    <property type="match status" value="1"/>
</dbReference>
<dbReference type="AlphaFoldDB" id="A0AAV9UK08"/>
<comment type="caution">
    <text evidence="9">The sequence shown here is derived from an EMBL/GenBank/DDBJ whole genome shotgun (WGS) entry which is preliminary data.</text>
</comment>
<dbReference type="GO" id="GO:0042274">
    <property type="term" value="P:ribosomal small subunit biogenesis"/>
    <property type="evidence" value="ECO:0007669"/>
    <property type="project" value="TreeGrafter"/>
</dbReference>
<feature type="domain" description="RNA-binding S4" evidence="8">
    <location>
        <begin position="134"/>
        <end position="197"/>
    </location>
</feature>
<evidence type="ECO:0000256" key="4">
    <source>
        <dbReference type="ARBA" id="ARBA00022980"/>
    </source>
</evidence>
<dbReference type="PANTHER" id="PTHR11831:SF4">
    <property type="entry name" value="SMALL RIBOSOMAL SUBUNIT PROTEIN US4M"/>
    <property type="match status" value="1"/>
</dbReference>
<protein>
    <submittedName>
        <fullName evidence="9">Mitochondrial 37S ribosomal protein nam9</fullName>
    </submittedName>
</protein>
<organism evidence="9 10">
    <name type="scientific">Orbilia blumenaviensis</name>
    <dbReference type="NCBI Taxonomy" id="1796055"/>
    <lineage>
        <taxon>Eukaryota</taxon>
        <taxon>Fungi</taxon>
        <taxon>Dikarya</taxon>
        <taxon>Ascomycota</taxon>
        <taxon>Pezizomycotina</taxon>
        <taxon>Orbiliomycetes</taxon>
        <taxon>Orbiliales</taxon>
        <taxon>Orbiliaceae</taxon>
        <taxon>Orbilia</taxon>
    </lineage>
</organism>
<evidence type="ECO:0000256" key="6">
    <source>
        <dbReference type="PROSITE-ProRule" id="PRU00182"/>
    </source>
</evidence>
<evidence type="ECO:0000256" key="3">
    <source>
        <dbReference type="ARBA" id="ARBA00022884"/>
    </source>
</evidence>
<reference evidence="9 10" key="1">
    <citation type="submission" date="2019-10" db="EMBL/GenBank/DDBJ databases">
        <authorList>
            <person name="Palmer J.M."/>
        </authorList>
    </citation>
    <scope>NUCLEOTIDE SEQUENCE [LARGE SCALE GENOMIC DNA]</scope>
    <source>
        <strain evidence="9 10">TWF730</strain>
    </source>
</reference>
<dbReference type="Pfam" id="PF01479">
    <property type="entry name" value="S4"/>
    <property type="match status" value="1"/>
</dbReference>
<keyword evidence="10" id="KW-1185">Reference proteome</keyword>
<dbReference type="GO" id="GO:0003735">
    <property type="term" value="F:structural constituent of ribosome"/>
    <property type="evidence" value="ECO:0007669"/>
    <property type="project" value="TreeGrafter"/>
</dbReference>
<keyword evidence="2" id="KW-0699">rRNA-binding</keyword>
<dbReference type="GO" id="GO:0019843">
    <property type="term" value="F:rRNA binding"/>
    <property type="evidence" value="ECO:0007669"/>
    <property type="project" value="UniProtKB-KW"/>
</dbReference>
<comment type="similarity">
    <text evidence="1">Belongs to the universal ribosomal protein uS4 family.</text>
</comment>
<dbReference type="InterPro" id="IPR036986">
    <property type="entry name" value="S4_RNA-bd_sf"/>
</dbReference>
<keyword evidence="5" id="KW-0687">Ribonucleoprotein</keyword>
<evidence type="ECO:0000256" key="2">
    <source>
        <dbReference type="ARBA" id="ARBA00022730"/>
    </source>
</evidence>
<proteinExistence type="inferred from homology"/>
<dbReference type="EMBL" id="JAVHNS010000009">
    <property type="protein sequence ID" value="KAK6343370.1"/>
    <property type="molecule type" value="Genomic_DNA"/>
</dbReference>
<evidence type="ECO:0000313" key="9">
    <source>
        <dbReference type="EMBL" id="KAK6343370.1"/>
    </source>
</evidence>
<evidence type="ECO:0000256" key="1">
    <source>
        <dbReference type="ARBA" id="ARBA00007465"/>
    </source>
</evidence>
<accession>A0AAV9UK08</accession>
<dbReference type="SUPFAM" id="SSF55174">
    <property type="entry name" value="Alpha-L RNA-binding motif"/>
    <property type="match status" value="1"/>
</dbReference>
<dbReference type="GO" id="GO:0005763">
    <property type="term" value="C:mitochondrial small ribosomal subunit"/>
    <property type="evidence" value="ECO:0007669"/>
    <property type="project" value="TreeGrafter"/>
</dbReference>
<dbReference type="CDD" id="cd00165">
    <property type="entry name" value="S4"/>
    <property type="match status" value="1"/>
</dbReference>
<sequence>MARTKIFALKRPYPRQSWNKHAVYNLFRYRQPTTANRTFFQQKFRAKQETRRFHGEYLTERKWNSMFRHTLRGVVSMDPASMARDDGSSAVSGRGSGNDALPVRLGGRFGRERERERDGRAIPFAQMTFAPLERRLDTAVYRALFASSVRQARMMCLHGKVMVNGVKMPHAGYMLNPGDMFSVDPLLVMRAIGEQSRSLFKRLSTQAKTDLQKAIEEAQSKTKSSTYLKASNTKKVLAGNADAEVDTDTFTAAGVKTASSSSPSETDGGEAAADNKTGKVATTESSPETLETETETKKFYLPSDWRSYLPKHPRWKIYDEWKPKRFMNLFAFIPRYLEVNHHICHAVYLRHPVARSGDAEVPNPFNNEMMQLAYNWYLRRR</sequence>
<dbReference type="PANTHER" id="PTHR11831">
    <property type="entry name" value="30S 40S RIBOSOMAL PROTEIN"/>
    <property type="match status" value="1"/>
</dbReference>
<evidence type="ECO:0000256" key="5">
    <source>
        <dbReference type="ARBA" id="ARBA00023274"/>
    </source>
</evidence>
<name>A0AAV9UK08_9PEZI</name>
<evidence type="ECO:0000313" key="10">
    <source>
        <dbReference type="Proteomes" id="UP001373714"/>
    </source>
</evidence>